<protein>
    <recommendedName>
        <fullName evidence="1">site-specific DNA-methyltransferase (adenine-specific)</fullName>
        <ecNumber evidence="1">2.1.1.72</ecNumber>
    </recommendedName>
</protein>
<dbReference type="PRINTS" id="PR00507">
    <property type="entry name" value="N12N6MTFRASE"/>
</dbReference>
<dbReference type="InterPro" id="IPR050953">
    <property type="entry name" value="N4_N6_ade-DNA_methylase"/>
</dbReference>
<keyword evidence="6" id="KW-0175">Coiled coil</keyword>
<keyword evidence="10" id="KW-1185">Reference proteome</keyword>
<dbReference type="EMBL" id="BDGJ01000035">
    <property type="protein sequence ID" value="GAW91811.1"/>
    <property type="molecule type" value="Genomic_DNA"/>
</dbReference>
<dbReference type="PROSITE" id="PS00092">
    <property type="entry name" value="N6_MTASE"/>
    <property type="match status" value="1"/>
</dbReference>
<dbReference type="PANTHER" id="PTHR33841:SF1">
    <property type="entry name" value="DNA METHYLTRANSFERASE A"/>
    <property type="match status" value="1"/>
</dbReference>
<evidence type="ECO:0000313" key="10">
    <source>
        <dbReference type="Proteomes" id="UP000197032"/>
    </source>
</evidence>
<feature type="domain" description="MmeI-like DNA-methyltransferase" evidence="8">
    <location>
        <begin position="379"/>
        <end position="461"/>
    </location>
</feature>
<sequence length="1033" mass="120796">MSKYDIRFLESKGFFKEKYEIEEEYEVGKSVRYVFDPIKKIAYFDNFNKEDITNIVKGLKKRRNFDYYWFWEENRVCCFRTFGENKRFIFNLDHSLGHEWIKGKIKKLEDFSSSNPNVLFEVKEVIDYFYKRLWDLRIELASCIQDEINDNEKVMCAQRLIDRLIFTYFLAEKGIIYGIDNKGNKANIDARKLFEFLVNVSQDFYTTLNRIFFEYLSGIKKNDMPIEGTDGFSLYIPYLNGGLFREKKIKGKNGEIKESALTIEGFDWSKLIRELNNYNWIIEEYSTSEKEDAIGNLTPDVLGHIYEKFVISVSELKDVKIEQLKVTQKGELKKGNKKIGAFYTPEDVTSYICENTIFPYVKERLGLDSKNFEDFYATYKDDTKKLHEFENVLANIKIVDPSVGSGHFLMTAAELIADWRKKCGCKMSDYQLRKDIIINNLFGVDIMEGAVEICKLRLWLWLVAAQKPEKKPEPLPNIDFNIRVGNSLFGFAQDELYIKDQKLSFTENLKTDLQEYKELIEQYKREHKDADKQKEKINELHSRMQKRFNEWYNIYLNNNLNSKLYTEKVYSTEEIITILEQCKNTLNFINLKLSFTNTISDDLKYKLRQLGYTVYNRSANIKLETSIYKYKKSIINQILVPCKEADEIVIERYFIPADLKHIKVFHWILEFPAAYMNQEKKGFDVVIGNPPYGTDVLSSKEKFLLSFRESDGCQDICGYFLDREIELTKCEGYVGNVIAGSLVVNDSMSNVRDIMTKRGKFKLAFFGIRPAKIFDSVDERVCIVLGKVDNKGGPIYTARNIRFTKEMRETLFENIKYASTEGLLLGSGIGIRQNNEGYRLPKIGDEQAREILLKLKSISMTSNVIANLEKKRGSSYLEIRTSARYWINALKEFPYKNTKIKKLRFENDLIRNFVLLVLNSSLFYFYWSVYGNNRDVFMDLVKAFPLPKESIFQNKEQEIAQLSDKINNCLLDSFCPEKGTNGEFNTGQCKSIILEIDDFICKLYGLSEEQTTFIKMYDDHLRRGAGQTDGDED</sequence>
<dbReference type="GO" id="GO:0032259">
    <property type="term" value="P:methylation"/>
    <property type="evidence" value="ECO:0007669"/>
    <property type="project" value="UniProtKB-KW"/>
</dbReference>
<proteinExistence type="predicted"/>
<gene>
    <name evidence="9" type="ORF">KKC1_09710</name>
</gene>
<dbReference type="GO" id="GO:0009007">
    <property type="term" value="F:site-specific DNA-methyltransferase (adenine-specific) activity"/>
    <property type="evidence" value="ECO:0007669"/>
    <property type="project" value="UniProtKB-EC"/>
</dbReference>
<evidence type="ECO:0000256" key="2">
    <source>
        <dbReference type="ARBA" id="ARBA00022603"/>
    </source>
</evidence>
<dbReference type="Proteomes" id="UP000197032">
    <property type="component" value="Unassembled WGS sequence"/>
</dbReference>
<evidence type="ECO:0000313" key="9">
    <source>
        <dbReference type="EMBL" id="GAW91811.1"/>
    </source>
</evidence>
<organism evidence="9 10">
    <name type="scientific">Calderihabitans maritimus</name>
    <dbReference type="NCBI Taxonomy" id="1246530"/>
    <lineage>
        <taxon>Bacteria</taxon>
        <taxon>Bacillati</taxon>
        <taxon>Bacillota</taxon>
        <taxon>Clostridia</taxon>
        <taxon>Neomoorellales</taxon>
        <taxon>Calderihabitantaceae</taxon>
        <taxon>Calderihabitans</taxon>
    </lineage>
</organism>
<keyword evidence="3" id="KW-0808">Transferase</keyword>
<keyword evidence="2" id="KW-0489">Methyltransferase</keyword>
<dbReference type="OrthoDB" id="9814572at2"/>
<evidence type="ECO:0000256" key="6">
    <source>
        <dbReference type="SAM" id="Coils"/>
    </source>
</evidence>
<comment type="caution">
    <text evidence="9">The sequence shown here is derived from an EMBL/GenBank/DDBJ whole genome shotgun (WGS) entry which is preliminary data.</text>
</comment>
<dbReference type="AlphaFoldDB" id="A0A1Z5HR65"/>
<dbReference type="InterPro" id="IPR011639">
    <property type="entry name" value="MethylTrfase_TaqI-like_dom"/>
</dbReference>
<evidence type="ECO:0000256" key="4">
    <source>
        <dbReference type="ARBA" id="ARBA00022691"/>
    </source>
</evidence>
<evidence type="ECO:0000256" key="5">
    <source>
        <dbReference type="ARBA" id="ARBA00047942"/>
    </source>
</evidence>
<dbReference type="GO" id="GO:0003676">
    <property type="term" value="F:nucleic acid binding"/>
    <property type="evidence" value="ECO:0007669"/>
    <property type="project" value="InterPro"/>
</dbReference>
<comment type="catalytic activity">
    <reaction evidence="5">
        <text>a 2'-deoxyadenosine in DNA + S-adenosyl-L-methionine = an N(6)-methyl-2'-deoxyadenosine in DNA + S-adenosyl-L-homocysteine + H(+)</text>
        <dbReference type="Rhea" id="RHEA:15197"/>
        <dbReference type="Rhea" id="RHEA-COMP:12418"/>
        <dbReference type="Rhea" id="RHEA-COMP:12419"/>
        <dbReference type="ChEBI" id="CHEBI:15378"/>
        <dbReference type="ChEBI" id="CHEBI:57856"/>
        <dbReference type="ChEBI" id="CHEBI:59789"/>
        <dbReference type="ChEBI" id="CHEBI:90615"/>
        <dbReference type="ChEBI" id="CHEBI:90616"/>
        <dbReference type="EC" id="2.1.1.72"/>
    </reaction>
</comment>
<accession>A0A1Z5HR65</accession>
<dbReference type="Pfam" id="PF07669">
    <property type="entry name" value="Eco57I"/>
    <property type="match status" value="1"/>
</dbReference>
<evidence type="ECO:0000256" key="3">
    <source>
        <dbReference type="ARBA" id="ARBA00022679"/>
    </source>
</evidence>
<dbReference type="RefSeq" id="WP_088553291.1">
    <property type="nucleotide sequence ID" value="NZ_BDGJ01000035.1"/>
</dbReference>
<evidence type="ECO:0000259" key="8">
    <source>
        <dbReference type="Pfam" id="PF20473"/>
    </source>
</evidence>
<feature type="coiled-coil region" evidence="6">
    <location>
        <begin position="506"/>
        <end position="543"/>
    </location>
</feature>
<evidence type="ECO:0000256" key="1">
    <source>
        <dbReference type="ARBA" id="ARBA00011900"/>
    </source>
</evidence>
<dbReference type="InterPro" id="IPR002052">
    <property type="entry name" value="DNA_methylase_N6_adenine_CS"/>
</dbReference>
<dbReference type="Pfam" id="PF20473">
    <property type="entry name" value="MmeI_Mtase"/>
    <property type="match status" value="1"/>
</dbReference>
<dbReference type="InterPro" id="IPR029063">
    <property type="entry name" value="SAM-dependent_MTases_sf"/>
</dbReference>
<dbReference type="SUPFAM" id="SSF53335">
    <property type="entry name" value="S-adenosyl-L-methionine-dependent methyltransferases"/>
    <property type="match status" value="1"/>
</dbReference>
<name>A0A1Z5HR65_9FIRM</name>
<reference evidence="10" key="1">
    <citation type="journal article" date="2017" name="Appl. Environ. Microbiol.">
        <title>Genomic analysis of Calderihabitans maritimus KKC1, a thermophilic hydrogenogenic carboxydotrophic bacterium isolated from marine sediment.</title>
        <authorList>
            <person name="Omae K."/>
            <person name="Yoneda Y."/>
            <person name="Fukuyama Y."/>
            <person name="Yoshida T."/>
            <person name="Sako Y."/>
        </authorList>
    </citation>
    <scope>NUCLEOTIDE SEQUENCE [LARGE SCALE GENOMIC DNA]</scope>
    <source>
        <strain evidence="10">KKC1</strain>
    </source>
</reference>
<dbReference type="EC" id="2.1.1.72" evidence="1"/>
<dbReference type="InterPro" id="IPR046816">
    <property type="entry name" value="MmeI_Mtase"/>
</dbReference>
<dbReference type="Gene3D" id="3.40.50.150">
    <property type="entry name" value="Vaccinia Virus protein VP39"/>
    <property type="match status" value="2"/>
</dbReference>
<dbReference type="PANTHER" id="PTHR33841">
    <property type="entry name" value="DNA METHYLTRANSFERASE YEEA-RELATED"/>
    <property type="match status" value="1"/>
</dbReference>
<feature type="domain" description="Type II methyltransferase M.TaqI-like" evidence="7">
    <location>
        <begin position="659"/>
        <end position="762"/>
    </location>
</feature>
<evidence type="ECO:0000259" key="7">
    <source>
        <dbReference type="Pfam" id="PF07669"/>
    </source>
</evidence>
<dbReference type="GO" id="GO:0006304">
    <property type="term" value="P:DNA modification"/>
    <property type="evidence" value="ECO:0007669"/>
    <property type="project" value="InterPro"/>
</dbReference>
<keyword evidence="4" id="KW-0949">S-adenosyl-L-methionine</keyword>